<feature type="transmembrane region" description="Helical" evidence="1">
    <location>
        <begin position="65"/>
        <end position="83"/>
    </location>
</feature>
<evidence type="ECO:0000313" key="3">
    <source>
        <dbReference type="Proteomes" id="UP001517367"/>
    </source>
</evidence>
<sequence>MRNLPLLHVYTIVEATLILNYFRIIFIEKETKRIIAFLIIVFPLLCIVNFTFIQDIFTFNTHTRPLEALLLTFLCLLYFYRSNFIEDWINKPNSWFSIGIMIYFPIAFIIFASSNYLILVSKNKELNDVVWKVNATLSLVMYLAFARGFSLIKREGRNTATNMDDLQTVAHK</sequence>
<keyword evidence="3" id="KW-1185">Reference proteome</keyword>
<name>A0ABW9JLE2_9SPHI</name>
<gene>
    <name evidence="2" type="ORF">E5L68_017960</name>
</gene>
<evidence type="ECO:0008006" key="4">
    <source>
        <dbReference type="Google" id="ProtNLM"/>
    </source>
</evidence>
<dbReference type="RefSeq" id="WP_171046937.1">
    <property type="nucleotide sequence ID" value="NZ_SRMP02000049.1"/>
</dbReference>
<feature type="transmembrane region" description="Helical" evidence="1">
    <location>
        <begin position="129"/>
        <end position="149"/>
    </location>
</feature>
<feature type="transmembrane region" description="Helical" evidence="1">
    <location>
        <begin position="95"/>
        <end position="117"/>
    </location>
</feature>
<evidence type="ECO:0000256" key="1">
    <source>
        <dbReference type="SAM" id="Phobius"/>
    </source>
</evidence>
<reference evidence="2 3" key="1">
    <citation type="submission" date="2024-12" db="EMBL/GenBank/DDBJ databases">
        <authorList>
            <person name="Hu S."/>
        </authorList>
    </citation>
    <scope>NUCLEOTIDE SEQUENCE [LARGE SCALE GENOMIC DNA]</scope>
    <source>
        <strain evidence="2 3">P-25</strain>
    </source>
</reference>
<organism evidence="2 3">
    <name type="scientific">Pedobacter helvus</name>
    <dbReference type="NCBI Taxonomy" id="2563444"/>
    <lineage>
        <taxon>Bacteria</taxon>
        <taxon>Pseudomonadati</taxon>
        <taxon>Bacteroidota</taxon>
        <taxon>Sphingobacteriia</taxon>
        <taxon>Sphingobacteriales</taxon>
        <taxon>Sphingobacteriaceae</taxon>
        <taxon>Pedobacter</taxon>
    </lineage>
</organism>
<accession>A0ABW9JLE2</accession>
<feature type="transmembrane region" description="Helical" evidence="1">
    <location>
        <begin position="6"/>
        <end position="22"/>
    </location>
</feature>
<comment type="caution">
    <text evidence="2">The sequence shown here is derived from an EMBL/GenBank/DDBJ whole genome shotgun (WGS) entry which is preliminary data.</text>
</comment>
<dbReference type="EMBL" id="SRMP02000049">
    <property type="protein sequence ID" value="MFN0293280.1"/>
    <property type="molecule type" value="Genomic_DNA"/>
</dbReference>
<keyword evidence="1" id="KW-0472">Membrane</keyword>
<feature type="transmembrane region" description="Helical" evidence="1">
    <location>
        <begin position="34"/>
        <end position="53"/>
    </location>
</feature>
<protein>
    <recommendedName>
        <fullName evidence="4">Histidine kinase N-terminal 7TM region domain-containing protein</fullName>
    </recommendedName>
</protein>
<keyword evidence="1" id="KW-0812">Transmembrane</keyword>
<dbReference type="Proteomes" id="UP001517367">
    <property type="component" value="Unassembled WGS sequence"/>
</dbReference>
<keyword evidence="1" id="KW-1133">Transmembrane helix</keyword>
<evidence type="ECO:0000313" key="2">
    <source>
        <dbReference type="EMBL" id="MFN0293280.1"/>
    </source>
</evidence>
<proteinExistence type="predicted"/>